<name>B4SB39_PELPB</name>
<keyword evidence="4" id="KW-1185">Reference proteome</keyword>
<dbReference type="HOGENOM" id="CLU_101141_7_3_10"/>
<dbReference type="SUPFAM" id="SSF54637">
    <property type="entry name" value="Thioesterase/thiol ester dehydrase-isomerase"/>
    <property type="match status" value="1"/>
</dbReference>
<dbReference type="eggNOG" id="COG0824">
    <property type="taxonomic scope" value="Bacteria"/>
</dbReference>
<dbReference type="PANTHER" id="PTHR31793:SF27">
    <property type="entry name" value="NOVEL THIOESTERASE SUPERFAMILY DOMAIN AND SAPOSIN A-TYPE DOMAIN CONTAINING PROTEIN (0610012H03RIK)"/>
    <property type="match status" value="1"/>
</dbReference>
<dbReference type="Pfam" id="PF13279">
    <property type="entry name" value="4HBT_2"/>
    <property type="match status" value="1"/>
</dbReference>
<evidence type="ECO:0000256" key="2">
    <source>
        <dbReference type="ARBA" id="ARBA00022801"/>
    </source>
</evidence>
<evidence type="ECO:0000256" key="1">
    <source>
        <dbReference type="ARBA" id="ARBA00005953"/>
    </source>
</evidence>
<dbReference type="PANTHER" id="PTHR31793">
    <property type="entry name" value="4-HYDROXYBENZOYL-COA THIOESTERASE FAMILY MEMBER"/>
    <property type="match status" value="1"/>
</dbReference>
<organism evidence="3 4">
    <name type="scientific">Pelodictyon phaeoclathratiforme (strain DSM 5477 / BU-1)</name>
    <dbReference type="NCBI Taxonomy" id="324925"/>
    <lineage>
        <taxon>Bacteria</taxon>
        <taxon>Pseudomonadati</taxon>
        <taxon>Chlorobiota</taxon>
        <taxon>Chlorobiia</taxon>
        <taxon>Chlorobiales</taxon>
        <taxon>Chlorobiaceae</taxon>
        <taxon>Chlorobium/Pelodictyon group</taxon>
        <taxon>Pelodictyon</taxon>
    </lineage>
</organism>
<protein>
    <submittedName>
        <fullName evidence="3">Thioesterase superfamily protein</fullName>
    </submittedName>
</protein>
<dbReference type="KEGG" id="pph:Ppha_0104"/>
<dbReference type="Gene3D" id="3.10.129.10">
    <property type="entry name" value="Hotdog Thioesterase"/>
    <property type="match status" value="1"/>
</dbReference>
<dbReference type="CDD" id="cd00586">
    <property type="entry name" value="4HBT"/>
    <property type="match status" value="1"/>
</dbReference>
<keyword evidence="2" id="KW-0378">Hydrolase</keyword>
<sequence>MADGIDIGIYAYTHEMSVRDYECDMQGIVNNSVYQNYLEHVRHEYLKHVGIDFSAYARQGVNLVVVRAELDYKYPLTSGDTFVVALTMRRESALKFAFYQDIFLLPDHKPVLKAKIIGTALNQRGRPEIPEAFVALLNPAHE</sequence>
<dbReference type="Proteomes" id="UP000002724">
    <property type="component" value="Chromosome"/>
</dbReference>
<dbReference type="InterPro" id="IPR029069">
    <property type="entry name" value="HotDog_dom_sf"/>
</dbReference>
<dbReference type="STRING" id="324925.Ppha_0104"/>
<accession>B4SB39</accession>
<gene>
    <name evidence="3" type="ordered locus">Ppha_0104</name>
</gene>
<dbReference type="GO" id="GO:0047617">
    <property type="term" value="F:fatty acyl-CoA hydrolase activity"/>
    <property type="evidence" value="ECO:0007669"/>
    <property type="project" value="TreeGrafter"/>
</dbReference>
<proteinExistence type="inferred from homology"/>
<comment type="similarity">
    <text evidence="1">Belongs to the 4-hydroxybenzoyl-CoA thioesterase family.</text>
</comment>
<dbReference type="InterPro" id="IPR050563">
    <property type="entry name" value="4-hydroxybenzoyl-CoA_TE"/>
</dbReference>
<dbReference type="EMBL" id="CP001110">
    <property type="protein sequence ID" value="ACF42460.1"/>
    <property type="molecule type" value="Genomic_DNA"/>
</dbReference>
<evidence type="ECO:0000313" key="4">
    <source>
        <dbReference type="Proteomes" id="UP000002724"/>
    </source>
</evidence>
<dbReference type="RefSeq" id="WP_012506958.1">
    <property type="nucleotide sequence ID" value="NC_011060.1"/>
</dbReference>
<reference evidence="3 4" key="1">
    <citation type="submission" date="2008-06" db="EMBL/GenBank/DDBJ databases">
        <title>Complete sequence of Pelodictyon phaeoclathratiforme BU-1.</title>
        <authorList>
            <consortium name="US DOE Joint Genome Institute"/>
            <person name="Lucas S."/>
            <person name="Copeland A."/>
            <person name="Lapidus A."/>
            <person name="Glavina del Rio T."/>
            <person name="Dalin E."/>
            <person name="Tice H."/>
            <person name="Bruce D."/>
            <person name="Goodwin L."/>
            <person name="Pitluck S."/>
            <person name="Schmutz J."/>
            <person name="Larimer F."/>
            <person name="Land M."/>
            <person name="Hauser L."/>
            <person name="Kyrpides N."/>
            <person name="Mikhailova N."/>
            <person name="Liu Z."/>
            <person name="Li T."/>
            <person name="Zhao F."/>
            <person name="Overmann J."/>
            <person name="Bryant D.A."/>
            <person name="Richardson P."/>
        </authorList>
    </citation>
    <scope>NUCLEOTIDE SEQUENCE [LARGE SCALE GENOMIC DNA]</scope>
    <source>
        <strain evidence="4">DSM 5477 / BU-1</strain>
    </source>
</reference>
<evidence type="ECO:0000313" key="3">
    <source>
        <dbReference type="EMBL" id="ACF42460.1"/>
    </source>
</evidence>
<dbReference type="AlphaFoldDB" id="B4SB39"/>